<evidence type="ECO:0000259" key="2">
    <source>
        <dbReference type="Pfam" id="PF00501"/>
    </source>
</evidence>
<evidence type="ECO:0000313" key="5">
    <source>
        <dbReference type="Proteomes" id="UP000632454"/>
    </source>
</evidence>
<dbReference type="RefSeq" id="WP_188489271.1">
    <property type="nucleotide sequence ID" value="NZ_BMCS01000001.1"/>
</dbReference>
<evidence type="ECO:0000259" key="3">
    <source>
        <dbReference type="Pfam" id="PF13193"/>
    </source>
</evidence>
<dbReference type="Pfam" id="PF00501">
    <property type="entry name" value="AMP-binding"/>
    <property type="match status" value="1"/>
</dbReference>
<feature type="domain" description="AMP-dependent synthetase/ligase" evidence="2">
    <location>
        <begin position="26"/>
        <end position="376"/>
    </location>
</feature>
<evidence type="ECO:0000256" key="1">
    <source>
        <dbReference type="SAM" id="MobiDB-lite"/>
    </source>
</evidence>
<dbReference type="InterPro" id="IPR000873">
    <property type="entry name" value="AMP-dep_synth/lig_dom"/>
</dbReference>
<dbReference type="PANTHER" id="PTHR24096:SF323">
    <property type="entry name" value="BLR3536 PROTEIN"/>
    <property type="match status" value="1"/>
</dbReference>
<dbReference type="InterPro" id="IPR045851">
    <property type="entry name" value="AMP-bd_C_sf"/>
</dbReference>
<organism evidence="4 5">
    <name type="scientific">Williamsia phyllosphaerae</name>
    <dbReference type="NCBI Taxonomy" id="885042"/>
    <lineage>
        <taxon>Bacteria</taxon>
        <taxon>Bacillati</taxon>
        <taxon>Actinomycetota</taxon>
        <taxon>Actinomycetes</taxon>
        <taxon>Mycobacteriales</taxon>
        <taxon>Nocardiaceae</taxon>
        <taxon>Williamsia</taxon>
    </lineage>
</organism>
<feature type="region of interest" description="Disordered" evidence="1">
    <location>
        <begin position="1"/>
        <end position="23"/>
    </location>
</feature>
<keyword evidence="4" id="KW-0436">Ligase</keyword>
<dbReference type="InterPro" id="IPR020845">
    <property type="entry name" value="AMP-binding_CS"/>
</dbReference>
<dbReference type="PROSITE" id="PS00455">
    <property type="entry name" value="AMP_BINDING"/>
    <property type="match status" value="1"/>
</dbReference>
<keyword evidence="5" id="KW-1185">Reference proteome</keyword>
<comment type="caution">
    <text evidence="4">The sequence shown here is derived from an EMBL/GenBank/DDBJ whole genome shotgun (WGS) entry which is preliminary data.</text>
</comment>
<dbReference type="EMBL" id="BMCS01000001">
    <property type="protein sequence ID" value="GGF24327.1"/>
    <property type="molecule type" value="Genomic_DNA"/>
</dbReference>
<dbReference type="Gene3D" id="3.30.300.30">
    <property type="match status" value="1"/>
</dbReference>
<protein>
    <submittedName>
        <fullName evidence="4">Acyl-CoA ligase</fullName>
    </submittedName>
</protein>
<gene>
    <name evidence="4" type="ORF">GCM10007298_20290</name>
</gene>
<evidence type="ECO:0000313" key="4">
    <source>
        <dbReference type="EMBL" id="GGF24327.1"/>
    </source>
</evidence>
<dbReference type="Gene3D" id="3.40.50.12780">
    <property type="entry name" value="N-terminal domain of ligase-like"/>
    <property type="match status" value="1"/>
</dbReference>
<dbReference type="PANTHER" id="PTHR24096">
    <property type="entry name" value="LONG-CHAIN-FATTY-ACID--COA LIGASE"/>
    <property type="match status" value="1"/>
</dbReference>
<feature type="domain" description="AMP-binding enzyme C-terminal" evidence="3">
    <location>
        <begin position="436"/>
        <end position="514"/>
    </location>
</feature>
<dbReference type="GO" id="GO:0016874">
    <property type="term" value="F:ligase activity"/>
    <property type="evidence" value="ECO:0007669"/>
    <property type="project" value="UniProtKB-KW"/>
</dbReference>
<proteinExistence type="predicted"/>
<reference evidence="5" key="1">
    <citation type="journal article" date="2019" name="Int. J. Syst. Evol. Microbiol.">
        <title>The Global Catalogue of Microorganisms (GCM) 10K type strain sequencing project: providing services to taxonomists for standard genome sequencing and annotation.</title>
        <authorList>
            <consortium name="The Broad Institute Genomics Platform"/>
            <consortium name="The Broad Institute Genome Sequencing Center for Infectious Disease"/>
            <person name="Wu L."/>
            <person name="Ma J."/>
        </authorList>
    </citation>
    <scope>NUCLEOTIDE SEQUENCE [LARGE SCALE GENOMIC DNA]</scope>
    <source>
        <strain evidence="5">CCM 7855</strain>
    </source>
</reference>
<feature type="region of interest" description="Disordered" evidence="1">
    <location>
        <begin position="174"/>
        <end position="196"/>
    </location>
</feature>
<dbReference type="SUPFAM" id="SSF56801">
    <property type="entry name" value="Acetyl-CoA synthetase-like"/>
    <property type="match status" value="1"/>
</dbReference>
<accession>A0ABQ1URA3</accession>
<sequence>MADESAPDAATPETPLGGWTNNPVTWAASDPDRVAVVMAGSGVTTTYAELADRAVRLANLLRSYGLQRGDVVAMLSENSHRFHEVFWACRLGGFYFTPVNRHLTANEIAYIVNDCGAQVLVASANLETSAQLSDDMVPTVTHRLAQFGAIDGYRDYDAEIASADTTIPPAAGEGDLLQYSSGTTGRPKGIRRPLADDPVPAEADPLVLFLRGIGAQEGTVYLSPAPLYHSAPIGWSMGALRLGGTVVVMERFDPVEALRAIETYRVQTGQFVPTMFVRMLKLPEQQRLSFDVSSLTGVVHAAAPCPIEVKRAMIDWWGPIVFEYWSSSELAGFTFIGSDDWLAHPGSVGQSLMGTLHICDDEGVELPVGEVGAIWAENSPPFSYLGDQAKEQETTNSDGWRSVGDVGRLDGDGYLYLTDRSSFLIISGGVNIYPQEAENVLIEHPAVLDAAVIGVPHDDLGEEVRAVVQLVDSESATDDLAATLIEHCRSHIAAFKCPRSVDFVAQLPRTEAGKLLKKQLRAEYLPSA</sequence>
<dbReference type="Pfam" id="PF13193">
    <property type="entry name" value="AMP-binding_C"/>
    <property type="match status" value="1"/>
</dbReference>
<dbReference type="InterPro" id="IPR025110">
    <property type="entry name" value="AMP-bd_C"/>
</dbReference>
<dbReference type="InterPro" id="IPR042099">
    <property type="entry name" value="ANL_N_sf"/>
</dbReference>
<name>A0ABQ1URA3_9NOCA</name>
<dbReference type="Proteomes" id="UP000632454">
    <property type="component" value="Unassembled WGS sequence"/>
</dbReference>